<dbReference type="Proteomes" id="UP000053477">
    <property type="component" value="Unassembled WGS sequence"/>
</dbReference>
<accession>A0A0H2RR49</accession>
<evidence type="ECO:0000256" key="1">
    <source>
        <dbReference type="SAM" id="MobiDB-lite"/>
    </source>
</evidence>
<feature type="compositionally biased region" description="Polar residues" evidence="1">
    <location>
        <begin position="131"/>
        <end position="140"/>
    </location>
</feature>
<dbReference type="InParanoid" id="A0A0H2RR49"/>
<keyword evidence="3" id="KW-1185">Reference proteome</keyword>
<dbReference type="EMBL" id="KQ085949">
    <property type="protein sequence ID" value="KLO14072.1"/>
    <property type="molecule type" value="Genomic_DNA"/>
</dbReference>
<reference evidence="2 3" key="1">
    <citation type="submission" date="2015-04" db="EMBL/GenBank/DDBJ databases">
        <title>Complete genome sequence of Schizopora paradoxa KUC8140, a cosmopolitan wood degrader in East Asia.</title>
        <authorList>
            <consortium name="DOE Joint Genome Institute"/>
            <person name="Min B."/>
            <person name="Park H."/>
            <person name="Jang Y."/>
            <person name="Kim J.-J."/>
            <person name="Kim K.H."/>
            <person name="Pangilinan J."/>
            <person name="Lipzen A."/>
            <person name="Riley R."/>
            <person name="Grigoriev I.V."/>
            <person name="Spatafora J.W."/>
            <person name="Choi I.-G."/>
        </authorList>
    </citation>
    <scope>NUCLEOTIDE SEQUENCE [LARGE SCALE GENOMIC DNA]</scope>
    <source>
        <strain evidence="2 3">KUC8140</strain>
    </source>
</reference>
<dbReference type="AlphaFoldDB" id="A0A0H2RR49"/>
<organism evidence="2 3">
    <name type="scientific">Schizopora paradoxa</name>
    <dbReference type="NCBI Taxonomy" id="27342"/>
    <lineage>
        <taxon>Eukaryota</taxon>
        <taxon>Fungi</taxon>
        <taxon>Dikarya</taxon>
        <taxon>Basidiomycota</taxon>
        <taxon>Agaricomycotina</taxon>
        <taxon>Agaricomycetes</taxon>
        <taxon>Hymenochaetales</taxon>
        <taxon>Schizoporaceae</taxon>
        <taxon>Schizopora</taxon>
    </lineage>
</organism>
<evidence type="ECO:0000313" key="2">
    <source>
        <dbReference type="EMBL" id="KLO14072.1"/>
    </source>
</evidence>
<gene>
    <name evidence="2" type="ORF">SCHPADRAFT_939849</name>
</gene>
<feature type="region of interest" description="Disordered" evidence="1">
    <location>
        <begin position="129"/>
        <end position="152"/>
    </location>
</feature>
<proteinExistence type="predicted"/>
<sequence>MSPNGRIPVNSSSTFSYRIRKDVGICTISVTFRIQIGRLVGQLKGVLRRSQASRHFSHLTSPQRDDGGHGSARILEFLIVEHFHATVVRTEKEVPRHNRKFIFDFSKLCPLPSQLEAYCPYPRLPQARIPDSSSHPSSTPRKPGVPANVLDQKQPQNSGLFIYEGSTSLSQLHFQPKSQDYSLSQCRAVLLLIYVLFALTITSLGRDEFKLFITLCQTIDVPLSVFRPSFSLTQASHQDDSGFHVIFSSTLYRSSIQRTDWPRASHFWGMLSRA</sequence>
<protein>
    <submittedName>
        <fullName evidence="2">Uncharacterized protein</fullName>
    </submittedName>
</protein>
<evidence type="ECO:0000313" key="3">
    <source>
        <dbReference type="Proteomes" id="UP000053477"/>
    </source>
</evidence>
<name>A0A0H2RR49_9AGAM</name>